<dbReference type="HOGENOM" id="CLU_701245_0_0_1"/>
<feature type="region of interest" description="Disordered" evidence="1">
    <location>
        <begin position="360"/>
        <end position="394"/>
    </location>
</feature>
<protein>
    <submittedName>
        <fullName evidence="2">Uncharacterized protein</fullName>
    </submittedName>
</protein>
<gene>
    <name evidence="2" type="ORF">M378DRAFT_182713</name>
</gene>
<name>A0A0C2WBD1_AMAMK</name>
<reference evidence="2 3" key="1">
    <citation type="submission" date="2014-04" db="EMBL/GenBank/DDBJ databases">
        <title>Evolutionary Origins and Diversification of the Mycorrhizal Mutualists.</title>
        <authorList>
            <consortium name="DOE Joint Genome Institute"/>
            <consortium name="Mycorrhizal Genomics Consortium"/>
            <person name="Kohler A."/>
            <person name="Kuo A."/>
            <person name="Nagy L.G."/>
            <person name="Floudas D."/>
            <person name="Copeland A."/>
            <person name="Barry K.W."/>
            <person name="Cichocki N."/>
            <person name="Veneault-Fourrey C."/>
            <person name="LaButti K."/>
            <person name="Lindquist E.A."/>
            <person name="Lipzen A."/>
            <person name="Lundell T."/>
            <person name="Morin E."/>
            <person name="Murat C."/>
            <person name="Riley R."/>
            <person name="Ohm R."/>
            <person name="Sun H."/>
            <person name="Tunlid A."/>
            <person name="Henrissat B."/>
            <person name="Grigoriev I.V."/>
            <person name="Hibbett D.S."/>
            <person name="Martin F."/>
        </authorList>
    </citation>
    <scope>NUCLEOTIDE SEQUENCE [LARGE SCALE GENOMIC DNA]</scope>
    <source>
        <strain evidence="2 3">Koide BX008</strain>
    </source>
</reference>
<dbReference type="InParanoid" id="A0A0C2WBD1"/>
<accession>A0A0C2WBD1</accession>
<organism evidence="2 3">
    <name type="scientific">Amanita muscaria (strain Koide BX008)</name>
    <dbReference type="NCBI Taxonomy" id="946122"/>
    <lineage>
        <taxon>Eukaryota</taxon>
        <taxon>Fungi</taxon>
        <taxon>Dikarya</taxon>
        <taxon>Basidiomycota</taxon>
        <taxon>Agaricomycotina</taxon>
        <taxon>Agaricomycetes</taxon>
        <taxon>Agaricomycetidae</taxon>
        <taxon>Agaricales</taxon>
        <taxon>Pluteineae</taxon>
        <taxon>Amanitaceae</taxon>
        <taxon>Amanita</taxon>
    </lineage>
</organism>
<sequence>KTGPIVEKDQGSPTSSTLTLPADLYPRNIFWYPDKAGLVLEKQTGGIAQLRGLRVTESFLPPFCVFCDIPIEALNFNIKATYSELQIFSEGFESVSNHSFKMTVSTKEFMQLSWEKHVRAPLEVGHRIRASIQQQQIEATVVEVSYNHVVVNDNASAVQYTLPSDEAKRIFITGDTVKVYVSPSYHGRQGWVLCVQDEDVTVVDVETKTDVTHFTVKSWQLVPFEFDLTYCSDVIQSSPLPVIREYNHFNGLVNQRVLIVGQNSDKGLRGRIKQHLVGHVVRVELESGSRMVDLHVNSLVATTRSGPRLRDYYDENHRTIPAPITDLVVSELPPTCTRALTPLPFEIGDEIDVWHPRCPTPMIENEDDAGDPHASTPQPNSIGNDEPPICFDSR</sequence>
<dbReference type="OrthoDB" id="3052206at2759"/>
<evidence type="ECO:0000256" key="1">
    <source>
        <dbReference type="SAM" id="MobiDB-lite"/>
    </source>
</evidence>
<keyword evidence="3" id="KW-1185">Reference proteome</keyword>
<dbReference type="EMBL" id="KN819158">
    <property type="protein sequence ID" value="KIL53891.1"/>
    <property type="molecule type" value="Genomic_DNA"/>
</dbReference>
<evidence type="ECO:0000313" key="3">
    <source>
        <dbReference type="Proteomes" id="UP000054549"/>
    </source>
</evidence>
<feature type="non-terminal residue" evidence="2">
    <location>
        <position position="1"/>
    </location>
</feature>
<dbReference type="Proteomes" id="UP000054549">
    <property type="component" value="Unassembled WGS sequence"/>
</dbReference>
<proteinExistence type="predicted"/>
<feature type="non-terminal residue" evidence="2">
    <location>
        <position position="394"/>
    </location>
</feature>
<evidence type="ECO:0000313" key="2">
    <source>
        <dbReference type="EMBL" id="KIL53891.1"/>
    </source>
</evidence>
<dbReference type="AlphaFoldDB" id="A0A0C2WBD1"/>